<dbReference type="GO" id="GO:0016020">
    <property type="term" value="C:membrane"/>
    <property type="evidence" value="ECO:0007669"/>
    <property type="project" value="UniProtKB-SubCell"/>
</dbReference>
<evidence type="ECO:0000256" key="4">
    <source>
        <dbReference type="ARBA" id="ARBA00022989"/>
    </source>
</evidence>
<keyword evidence="5 11" id="KW-0472">Membrane</keyword>
<feature type="region of interest" description="Disordered" evidence="12">
    <location>
        <begin position="121"/>
        <end position="267"/>
    </location>
</feature>
<comment type="domain">
    <text evidence="11">The DHHC domain is required for palmitoyltransferase activity.</text>
</comment>
<accession>A0AAJ5YX15</accession>
<feature type="transmembrane region" description="Helical" evidence="11">
    <location>
        <begin position="327"/>
        <end position="348"/>
    </location>
</feature>
<keyword evidence="15" id="KW-1185">Reference proteome</keyword>
<keyword evidence="2 11" id="KW-0808">Transferase</keyword>
<evidence type="ECO:0000256" key="12">
    <source>
        <dbReference type="SAM" id="MobiDB-lite"/>
    </source>
</evidence>
<dbReference type="Pfam" id="PF01529">
    <property type="entry name" value="DHHC"/>
    <property type="match status" value="1"/>
</dbReference>
<dbReference type="GO" id="GO:0019706">
    <property type="term" value="F:protein-cysteine S-palmitoyltransferase activity"/>
    <property type="evidence" value="ECO:0007669"/>
    <property type="project" value="UniProtKB-EC"/>
</dbReference>
<keyword evidence="7" id="KW-0449">Lipoprotein</keyword>
<evidence type="ECO:0000259" key="13">
    <source>
        <dbReference type="Pfam" id="PF01529"/>
    </source>
</evidence>
<dbReference type="GO" id="GO:0005783">
    <property type="term" value="C:endoplasmic reticulum"/>
    <property type="evidence" value="ECO:0007669"/>
    <property type="project" value="TreeGrafter"/>
</dbReference>
<protein>
    <recommendedName>
        <fullName evidence="11">Palmitoyltransferase</fullName>
        <ecNumber evidence="11">2.3.1.225</ecNumber>
    </recommendedName>
</protein>
<dbReference type="AlphaFoldDB" id="A0AAJ5YX15"/>
<dbReference type="GO" id="GO:0006612">
    <property type="term" value="P:protein targeting to membrane"/>
    <property type="evidence" value="ECO:0007669"/>
    <property type="project" value="TreeGrafter"/>
</dbReference>
<gene>
    <name evidence="14" type="ORF">MYAM1_003045</name>
</gene>
<feature type="transmembrane region" description="Helical" evidence="11">
    <location>
        <begin position="78"/>
        <end position="101"/>
    </location>
</feature>
<proteinExistence type="inferred from homology"/>
<feature type="compositionally biased region" description="Basic and acidic residues" evidence="12">
    <location>
        <begin position="170"/>
        <end position="189"/>
    </location>
</feature>
<evidence type="ECO:0000256" key="7">
    <source>
        <dbReference type="ARBA" id="ARBA00023288"/>
    </source>
</evidence>
<sequence>MTAVTACLRRIGIGRREHVQADSVWTSDLDNKGPWVLRYANVALIMISILWTCAVYLWRICYPMLTQRPNALGSRAVGIVLLVLFCLLWIMVCWSYVMVVLSKPGYITDLIAEQQPKTVQNTTHTSNLSSLDPGAADANEANETQSRSYAENRNVLPSTQQPSALQGSRDSPEVELHPFKRASTPDRDVSALPATNLSTMIPTLGSTQHSASDQPKNINSTHDPSSNLTPIAKSPNSYGPPVADLHGVAPKPSAVTEKMPEPRRIPQDPPLYEASQLYCQRCQRPRPPRAHHCRRCGKCVLRMDHHCPWIGQCVGAQNYRFYFNTVLWSWIFTTYVIFSVSILFARGALSHTNSSWSRSIHHWDIDGYLISVLVIAFLFFLFTGGLSIIHLQLSMHNLTSVEQRAINTERKFEGVLLQRYYSHQGQGTTLGRGVIGVWRRFRARHRLLHEWNTEWGYPSTMGNPWWIRNKTELAYGSNSSAALQRAMQLEHNLNLNYSEASSRIQPAPSNTTWSTSALINMELSIGPPITWALPILRADPTTGIHFPLSPRYSDQGVWLPRSQWPELAL</sequence>
<comment type="catalytic activity">
    <reaction evidence="10 11">
        <text>L-cysteinyl-[protein] + hexadecanoyl-CoA = S-hexadecanoyl-L-cysteinyl-[protein] + CoA</text>
        <dbReference type="Rhea" id="RHEA:36683"/>
        <dbReference type="Rhea" id="RHEA-COMP:10131"/>
        <dbReference type="Rhea" id="RHEA-COMP:11032"/>
        <dbReference type="ChEBI" id="CHEBI:29950"/>
        <dbReference type="ChEBI" id="CHEBI:57287"/>
        <dbReference type="ChEBI" id="CHEBI:57379"/>
        <dbReference type="ChEBI" id="CHEBI:74151"/>
        <dbReference type="EC" id="2.3.1.225"/>
    </reaction>
</comment>
<dbReference type="InterPro" id="IPR039859">
    <property type="entry name" value="PFA4/ZDH16/20/ERF2-like"/>
</dbReference>
<name>A0AAJ5YX15_9BASI</name>
<keyword evidence="4 11" id="KW-1133">Transmembrane helix</keyword>
<dbReference type="PROSITE" id="PS50216">
    <property type="entry name" value="DHHC"/>
    <property type="match status" value="1"/>
</dbReference>
<evidence type="ECO:0000256" key="8">
    <source>
        <dbReference type="ARBA" id="ARBA00023315"/>
    </source>
</evidence>
<evidence type="ECO:0000256" key="5">
    <source>
        <dbReference type="ARBA" id="ARBA00023136"/>
    </source>
</evidence>
<feature type="transmembrane region" description="Helical" evidence="11">
    <location>
        <begin position="368"/>
        <end position="389"/>
    </location>
</feature>
<keyword evidence="3 11" id="KW-0812">Transmembrane</keyword>
<dbReference type="Proteomes" id="UP001219567">
    <property type="component" value="Chromosome 4"/>
</dbReference>
<evidence type="ECO:0000256" key="1">
    <source>
        <dbReference type="ARBA" id="ARBA00004141"/>
    </source>
</evidence>
<evidence type="ECO:0000313" key="15">
    <source>
        <dbReference type="Proteomes" id="UP001219567"/>
    </source>
</evidence>
<organism evidence="14 15">
    <name type="scientific">Malassezia yamatoensis</name>
    <dbReference type="NCBI Taxonomy" id="253288"/>
    <lineage>
        <taxon>Eukaryota</taxon>
        <taxon>Fungi</taxon>
        <taxon>Dikarya</taxon>
        <taxon>Basidiomycota</taxon>
        <taxon>Ustilaginomycotina</taxon>
        <taxon>Malasseziomycetes</taxon>
        <taxon>Malasseziales</taxon>
        <taxon>Malasseziaceae</taxon>
        <taxon>Malassezia</taxon>
    </lineage>
</organism>
<evidence type="ECO:0000256" key="3">
    <source>
        <dbReference type="ARBA" id="ARBA00022692"/>
    </source>
</evidence>
<comment type="subcellular location">
    <subcellularLocation>
        <location evidence="1">Membrane</location>
        <topology evidence="1">Multi-pass membrane protein</topology>
    </subcellularLocation>
</comment>
<feature type="domain" description="Palmitoyltransferase DHHC" evidence="13">
    <location>
        <begin position="276"/>
        <end position="403"/>
    </location>
</feature>
<dbReference type="EMBL" id="CP119946">
    <property type="protein sequence ID" value="WFD00297.1"/>
    <property type="molecule type" value="Genomic_DNA"/>
</dbReference>
<dbReference type="PANTHER" id="PTHR22883">
    <property type="entry name" value="ZINC FINGER DHHC DOMAIN CONTAINING PROTEIN"/>
    <property type="match status" value="1"/>
</dbReference>
<feature type="compositionally biased region" description="Polar residues" evidence="12">
    <location>
        <begin position="193"/>
        <end position="237"/>
    </location>
</feature>
<keyword evidence="8 11" id="KW-0012">Acyltransferase</keyword>
<evidence type="ECO:0000256" key="2">
    <source>
        <dbReference type="ARBA" id="ARBA00022679"/>
    </source>
</evidence>
<dbReference type="PANTHER" id="PTHR22883:SF23">
    <property type="entry name" value="PALMITOYLTRANSFERASE ZDHHC6"/>
    <property type="match status" value="1"/>
</dbReference>
<dbReference type="GO" id="GO:0005794">
    <property type="term" value="C:Golgi apparatus"/>
    <property type="evidence" value="ECO:0007669"/>
    <property type="project" value="TreeGrafter"/>
</dbReference>
<dbReference type="InterPro" id="IPR001594">
    <property type="entry name" value="Palmitoyltrfase_DHHC"/>
</dbReference>
<feature type="compositionally biased region" description="Polar residues" evidence="12">
    <location>
        <begin position="141"/>
        <end position="169"/>
    </location>
</feature>
<feature type="compositionally biased region" description="Polar residues" evidence="12">
    <location>
        <begin position="121"/>
        <end position="130"/>
    </location>
</feature>
<evidence type="ECO:0000256" key="11">
    <source>
        <dbReference type="RuleBase" id="RU079119"/>
    </source>
</evidence>
<evidence type="ECO:0000256" key="10">
    <source>
        <dbReference type="ARBA" id="ARBA00048048"/>
    </source>
</evidence>
<comment type="similarity">
    <text evidence="9">Belongs to the DHHC palmitoyltransferase family. PFA5 subfamily.</text>
</comment>
<keyword evidence="6" id="KW-0564">Palmitate</keyword>
<evidence type="ECO:0000256" key="6">
    <source>
        <dbReference type="ARBA" id="ARBA00023139"/>
    </source>
</evidence>
<dbReference type="EC" id="2.3.1.225" evidence="11"/>
<feature type="transmembrane region" description="Helical" evidence="11">
    <location>
        <begin position="39"/>
        <end position="58"/>
    </location>
</feature>
<reference evidence="14 15" key="1">
    <citation type="submission" date="2023-03" db="EMBL/GenBank/DDBJ databases">
        <title>Mating type loci evolution in Malassezia.</title>
        <authorList>
            <person name="Coelho M.A."/>
        </authorList>
    </citation>
    <scope>NUCLEOTIDE SEQUENCE [LARGE SCALE GENOMIC DNA]</scope>
    <source>
        <strain evidence="14 15">CBS 9725</strain>
    </source>
</reference>
<evidence type="ECO:0000256" key="9">
    <source>
        <dbReference type="ARBA" id="ARBA00038298"/>
    </source>
</evidence>
<evidence type="ECO:0000313" key="14">
    <source>
        <dbReference type="EMBL" id="WFD00297.1"/>
    </source>
</evidence>